<protein>
    <submittedName>
        <fullName evidence="3">Acyltransferase</fullName>
    </submittedName>
</protein>
<sequence length="368" mass="42667">MSKFYIPSLDGLRAIAVLLVITFHFSKVSFIDFDFEIGWVGVQIFFVLSGYLITRILLEEKRKNFGSYIKTFYWKRLLRIFPLYFGYLIAILMLFLATGQPDDLPQNAPYLFTYTYNFFIISPEWTVNRLFVHLWSLSVEEQFYLIWPFVVFFLSERNFKKVIACMLVGIPLLRLVIAISFADIAPTEDRLGNIVYWFSLSHFDAFALGGFINFLGKQYLGAHKKQWIWGSLALCVVLGLINLFTAYPLNTNSYSSLGYLIHGLLNYQHVWSYTILNIFFAAIIWQLTTSQKKSLLTSRPLLLIGKVSYGMYLFHFPVIMAIDKGLGKPFVNGIVTLLLCLTVTFIVSIISYYAYERQFLKLKNIKSF</sequence>
<feature type="domain" description="Acyltransferase 3" evidence="2">
    <location>
        <begin position="7"/>
        <end position="352"/>
    </location>
</feature>
<evidence type="ECO:0000313" key="3">
    <source>
        <dbReference type="EMBL" id="MBL3658196.1"/>
    </source>
</evidence>
<dbReference type="GO" id="GO:0016020">
    <property type="term" value="C:membrane"/>
    <property type="evidence" value="ECO:0007669"/>
    <property type="project" value="TreeGrafter"/>
</dbReference>
<accession>A0A937K250</accession>
<feature type="transmembrane region" description="Helical" evidence="1">
    <location>
        <begin position="78"/>
        <end position="97"/>
    </location>
</feature>
<comment type="caution">
    <text evidence="3">The sequence shown here is derived from an EMBL/GenBank/DDBJ whole genome shotgun (WGS) entry which is preliminary data.</text>
</comment>
<evidence type="ECO:0000256" key="1">
    <source>
        <dbReference type="SAM" id="Phobius"/>
    </source>
</evidence>
<feature type="transmembrane region" description="Helical" evidence="1">
    <location>
        <begin position="334"/>
        <end position="355"/>
    </location>
</feature>
<keyword evidence="4" id="KW-1185">Reference proteome</keyword>
<feature type="transmembrane region" description="Helical" evidence="1">
    <location>
        <begin position="37"/>
        <end position="58"/>
    </location>
</feature>
<dbReference type="RefSeq" id="WP_202245989.1">
    <property type="nucleotide sequence ID" value="NZ_JAESIY010000011.1"/>
</dbReference>
<keyword evidence="1" id="KW-0812">Transmembrane</keyword>
<feature type="transmembrane region" description="Helical" evidence="1">
    <location>
        <begin position="194"/>
        <end position="215"/>
    </location>
</feature>
<keyword evidence="1" id="KW-1133">Transmembrane helix</keyword>
<feature type="transmembrane region" description="Helical" evidence="1">
    <location>
        <begin position="270"/>
        <end position="288"/>
    </location>
</feature>
<dbReference type="InterPro" id="IPR050879">
    <property type="entry name" value="Acyltransferase_3"/>
</dbReference>
<proteinExistence type="predicted"/>
<reference evidence="3" key="1">
    <citation type="submission" date="2021-01" db="EMBL/GenBank/DDBJ databases">
        <title>Fulvivirga kasyanovii gen. nov., sp nov., a novel member of the phylum Bacteroidetes isolated from seawater in a mussel farm.</title>
        <authorList>
            <person name="Zhao L.-H."/>
            <person name="Wang Z.-J."/>
        </authorList>
    </citation>
    <scope>NUCLEOTIDE SEQUENCE</scope>
    <source>
        <strain evidence="3">2943</strain>
    </source>
</reference>
<feature type="transmembrane region" description="Helical" evidence="1">
    <location>
        <begin position="227"/>
        <end position="250"/>
    </location>
</feature>
<dbReference type="PANTHER" id="PTHR23028:SF53">
    <property type="entry name" value="ACYL_TRANSF_3 DOMAIN-CONTAINING PROTEIN"/>
    <property type="match status" value="1"/>
</dbReference>
<dbReference type="PANTHER" id="PTHR23028">
    <property type="entry name" value="ACETYLTRANSFERASE"/>
    <property type="match status" value="1"/>
</dbReference>
<gene>
    <name evidence="3" type="ORF">JL102_18735</name>
</gene>
<dbReference type="Pfam" id="PF01757">
    <property type="entry name" value="Acyl_transf_3"/>
    <property type="match status" value="1"/>
</dbReference>
<name>A0A937K250_9BACT</name>
<dbReference type="EMBL" id="JAESIY010000011">
    <property type="protein sequence ID" value="MBL3658196.1"/>
    <property type="molecule type" value="Genomic_DNA"/>
</dbReference>
<dbReference type="AlphaFoldDB" id="A0A937K250"/>
<keyword evidence="1" id="KW-0472">Membrane</keyword>
<feature type="transmembrane region" description="Helical" evidence="1">
    <location>
        <begin position="12"/>
        <end position="31"/>
    </location>
</feature>
<dbReference type="GO" id="GO:0000271">
    <property type="term" value="P:polysaccharide biosynthetic process"/>
    <property type="evidence" value="ECO:0007669"/>
    <property type="project" value="TreeGrafter"/>
</dbReference>
<feature type="transmembrane region" description="Helical" evidence="1">
    <location>
        <begin position="132"/>
        <end position="155"/>
    </location>
</feature>
<organism evidence="3 4">
    <name type="scientific">Fulvivirga sediminis</name>
    <dbReference type="NCBI Taxonomy" id="2803949"/>
    <lineage>
        <taxon>Bacteria</taxon>
        <taxon>Pseudomonadati</taxon>
        <taxon>Bacteroidota</taxon>
        <taxon>Cytophagia</taxon>
        <taxon>Cytophagales</taxon>
        <taxon>Fulvivirgaceae</taxon>
        <taxon>Fulvivirga</taxon>
    </lineage>
</organism>
<evidence type="ECO:0000259" key="2">
    <source>
        <dbReference type="Pfam" id="PF01757"/>
    </source>
</evidence>
<feature type="transmembrane region" description="Helical" evidence="1">
    <location>
        <begin position="300"/>
        <end position="322"/>
    </location>
</feature>
<keyword evidence="3" id="KW-0808">Transferase</keyword>
<evidence type="ECO:0000313" key="4">
    <source>
        <dbReference type="Proteomes" id="UP000659388"/>
    </source>
</evidence>
<dbReference type="Proteomes" id="UP000659388">
    <property type="component" value="Unassembled WGS sequence"/>
</dbReference>
<dbReference type="GO" id="GO:0016747">
    <property type="term" value="F:acyltransferase activity, transferring groups other than amino-acyl groups"/>
    <property type="evidence" value="ECO:0007669"/>
    <property type="project" value="InterPro"/>
</dbReference>
<feature type="transmembrane region" description="Helical" evidence="1">
    <location>
        <begin position="162"/>
        <end position="182"/>
    </location>
</feature>
<keyword evidence="3" id="KW-0012">Acyltransferase</keyword>
<dbReference type="InterPro" id="IPR002656">
    <property type="entry name" value="Acyl_transf_3_dom"/>
</dbReference>